<dbReference type="SUPFAM" id="SSF51905">
    <property type="entry name" value="FAD/NAD(P)-binding domain"/>
    <property type="match status" value="1"/>
</dbReference>
<evidence type="ECO:0008006" key="10">
    <source>
        <dbReference type="Google" id="ProtNLM"/>
    </source>
</evidence>
<evidence type="ECO:0000313" key="9">
    <source>
        <dbReference type="Proteomes" id="UP001195483"/>
    </source>
</evidence>
<evidence type="ECO:0000256" key="4">
    <source>
        <dbReference type="ARBA" id="ARBA00022827"/>
    </source>
</evidence>
<dbReference type="InterPro" id="IPR051473">
    <property type="entry name" value="P2Ox-like"/>
</dbReference>
<accession>A0AAE0RZE7</accession>
<reference evidence="8" key="2">
    <citation type="journal article" date="2021" name="Genome Biol. Evol.">
        <title>Developing a high-quality reference genome for a parasitic bivalve with doubly uniparental inheritance (Bivalvia: Unionida).</title>
        <authorList>
            <person name="Smith C.H."/>
        </authorList>
    </citation>
    <scope>NUCLEOTIDE SEQUENCE</scope>
    <source>
        <strain evidence="8">CHS0354</strain>
        <tissue evidence="8">Mantle</tissue>
    </source>
</reference>
<evidence type="ECO:0000256" key="1">
    <source>
        <dbReference type="ARBA" id="ARBA00001974"/>
    </source>
</evidence>
<keyword evidence="4" id="KW-0274">FAD</keyword>
<dbReference type="AlphaFoldDB" id="A0AAE0RZE7"/>
<evidence type="ECO:0000256" key="3">
    <source>
        <dbReference type="ARBA" id="ARBA00022630"/>
    </source>
</evidence>
<proteinExistence type="inferred from homology"/>
<dbReference type="PANTHER" id="PTHR42784:SF1">
    <property type="entry name" value="PYRANOSE 2-OXIDASE"/>
    <property type="match status" value="1"/>
</dbReference>
<keyword evidence="9" id="KW-1185">Reference proteome</keyword>
<keyword evidence="5" id="KW-0560">Oxidoreductase</keyword>
<dbReference type="GO" id="GO:0016614">
    <property type="term" value="F:oxidoreductase activity, acting on CH-OH group of donors"/>
    <property type="evidence" value="ECO:0007669"/>
    <property type="project" value="InterPro"/>
</dbReference>
<dbReference type="InterPro" id="IPR007867">
    <property type="entry name" value="GMC_OxRtase_C"/>
</dbReference>
<dbReference type="InterPro" id="IPR027056">
    <property type="entry name" value="Gluconate_2DH_su3"/>
</dbReference>
<feature type="domain" description="Glucose-methanol-choline oxidoreductase N-terminal" evidence="6">
    <location>
        <begin position="58"/>
        <end position="332"/>
    </location>
</feature>
<dbReference type="PANTHER" id="PTHR42784">
    <property type="entry name" value="PYRANOSE 2-OXIDASE"/>
    <property type="match status" value="1"/>
</dbReference>
<dbReference type="Pfam" id="PF05199">
    <property type="entry name" value="GMC_oxred_C"/>
    <property type="match status" value="1"/>
</dbReference>
<name>A0AAE0RZE7_9BIVA</name>
<dbReference type="Proteomes" id="UP001195483">
    <property type="component" value="Unassembled WGS sequence"/>
</dbReference>
<comment type="similarity">
    <text evidence="2">Belongs to the GMC oxidoreductase family.</text>
</comment>
<protein>
    <recommendedName>
        <fullName evidence="10">GMC family oxidoreductase</fullName>
    </recommendedName>
</protein>
<dbReference type="Pfam" id="PF13618">
    <property type="entry name" value="Gluconate_2-dh3"/>
    <property type="match status" value="1"/>
</dbReference>
<comment type="caution">
    <text evidence="8">The sequence shown here is derived from an EMBL/GenBank/DDBJ whole genome shotgun (WGS) entry which is preliminary data.</text>
</comment>
<evidence type="ECO:0000256" key="5">
    <source>
        <dbReference type="ARBA" id="ARBA00023002"/>
    </source>
</evidence>
<gene>
    <name evidence="8" type="ORF">CHS0354_023877</name>
</gene>
<evidence type="ECO:0000259" key="7">
    <source>
        <dbReference type="Pfam" id="PF05199"/>
    </source>
</evidence>
<sequence length="722" mass="81521">MAKNEYDAIVVGSGISGGWAAKELCEKGLKVLLLERGRNVEHVKDYVNSLKNPWDFPRRGGRTQEMIKKYPVLKRDYPLNEMNLSFWASDQDSPYTEKKRFDWFRGYQVGGRSLMWGRVSLRLSDFDFEANAKEGIAVDWPIRYKDIAPWYSYVEKFAGIAGSKENMPQLPDGEFMPPMELNCAELYLKDKIQEIYKGSRRLINSRNANITQPLQSRTNCQYRNKCWLGCPFGAYFSTQSSTLPAAVATGNLTLRPFSIVTKILYDKDKKKSTGVEVLDAETNKTYEFKSKIVFLCASTLNSTWVLFNSATDIWEGGLGSSSGVLGHNLMDHHFRVGATGEFVGMEDKYYTGRRPTGMYIPRYRNLFGDKREYLRGFGFQGEAKRMGWNRGTAEDYGLGAELKEQLSEPGAWSMFLLPFGEILPYHDNKVTLDKTVKDKWGLPVLSIDAELKENEIKMRKEMVADSVEMLEKAGLKNVKSYDWDYYLGMGIHEMGTARMGRDPKTSVLNGNNQVWDAMNVFVTDGACMTSSSCQNPSLTYMALTARDADFAVRELKKVGCKPAPKQLGNNLAFSLEEVAFLDDIAETIIPATNTPGAKDANLGAFMALMVKDTFTESEQKVFLDGLDDIQARSKKEFSSSFKALSSADKLALLSKIDSERKDYQKNKVSDQPNHYFKYIKDLVIFGFFTSEVGATKVARYKETPGEFNPCVPYSKGDKVWAT</sequence>
<dbReference type="EMBL" id="JAEAOA010001427">
    <property type="protein sequence ID" value="KAK3582335.1"/>
    <property type="molecule type" value="Genomic_DNA"/>
</dbReference>
<dbReference type="Pfam" id="PF00732">
    <property type="entry name" value="GMC_oxred_N"/>
    <property type="match status" value="1"/>
</dbReference>
<evidence type="ECO:0000259" key="6">
    <source>
        <dbReference type="Pfam" id="PF00732"/>
    </source>
</evidence>
<dbReference type="SUPFAM" id="SSF54373">
    <property type="entry name" value="FAD-linked reductases, C-terminal domain"/>
    <property type="match status" value="1"/>
</dbReference>
<dbReference type="GO" id="GO:0050660">
    <property type="term" value="F:flavin adenine dinucleotide binding"/>
    <property type="evidence" value="ECO:0007669"/>
    <property type="project" value="InterPro"/>
</dbReference>
<evidence type="ECO:0000313" key="8">
    <source>
        <dbReference type="EMBL" id="KAK3582335.1"/>
    </source>
</evidence>
<comment type="cofactor">
    <cofactor evidence="1">
        <name>FAD</name>
        <dbReference type="ChEBI" id="CHEBI:57692"/>
    </cofactor>
</comment>
<keyword evidence="3" id="KW-0285">Flavoprotein</keyword>
<dbReference type="Gene3D" id="3.50.50.60">
    <property type="entry name" value="FAD/NAD(P)-binding domain"/>
    <property type="match status" value="2"/>
</dbReference>
<organism evidence="8 9">
    <name type="scientific">Potamilus streckersoni</name>
    <dbReference type="NCBI Taxonomy" id="2493646"/>
    <lineage>
        <taxon>Eukaryota</taxon>
        <taxon>Metazoa</taxon>
        <taxon>Spiralia</taxon>
        <taxon>Lophotrochozoa</taxon>
        <taxon>Mollusca</taxon>
        <taxon>Bivalvia</taxon>
        <taxon>Autobranchia</taxon>
        <taxon>Heteroconchia</taxon>
        <taxon>Palaeoheterodonta</taxon>
        <taxon>Unionida</taxon>
        <taxon>Unionoidea</taxon>
        <taxon>Unionidae</taxon>
        <taxon>Ambleminae</taxon>
        <taxon>Lampsilini</taxon>
        <taxon>Potamilus</taxon>
    </lineage>
</organism>
<dbReference type="InterPro" id="IPR036188">
    <property type="entry name" value="FAD/NAD-bd_sf"/>
</dbReference>
<feature type="domain" description="Glucose-methanol-choline oxidoreductase C-terminal" evidence="7">
    <location>
        <begin position="424"/>
        <end position="543"/>
    </location>
</feature>
<dbReference type="InterPro" id="IPR000172">
    <property type="entry name" value="GMC_OxRdtase_N"/>
</dbReference>
<reference evidence="8" key="1">
    <citation type="journal article" date="2021" name="Genome Biol. Evol.">
        <title>A High-Quality Reference Genome for a Parasitic Bivalve with Doubly Uniparental Inheritance (Bivalvia: Unionida).</title>
        <authorList>
            <person name="Smith C.H."/>
        </authorList>
    </citation>
    <scope>NUCLEOTIDE SEQUENCE</scope>
    <source>
        <strain evidence="8">CHS0354</strain>
    </source>
</reference>
<evidence type="ECO:0000256" key="2">
    <source>
        <dbReference type="ARBA" id="ARBA00010790"/>
    </source>
</evidence>
<reference evidence="8" key="3">
    <citation type="submission" date="2023-05" db="EMBL/GenBank/DDBJ databases">
        <authorList>
            <person name="Smith C.H."/>
        </authorList>
    </citation>
    <scope>NUCLEOTIDE SEQUENCE</scope>
    <source>
        <strain evidence="8">CHS0354</strain>
        <tissue evidence="8">Mantle</tissue>
    </source>
</reference>